<evidence type="ECO:0000256" key="1">
    <source>
        <dbReference type="SAM" id="Coils"/>
    </source>
</evidence>
<dbReference type="Proteomes" id="UP000001876">
    <property type="component" value="Unassembled WGS sequence"/>
</dbReference>
<evidence type="ECO:0000313" key="3">
    <source>
        <dbReference type="EMBL" id="EEH58466.1"/>
    </source>
</evidence>
<organism evidence="4">
    <name type="scientific">Micromonas pusilla (strain CCMP1545)</name>
    <name type="common">Picoplanktonic green alga</name>
    <dbReference type="NCBI Taxonomy" id="564608"/>
    <lineage>
        <taxon>Eukaryota</taxon>
        <taxon>Viridiplantae</taxon>
        <taxon>Chlorophyta</taxon>
        <taxon>Mamiellophyceae</taxon>
        <taxon>Mamiellales</taxon>
        <taxon>Mamiellaceae</taxon>
        <taxon>Micromonas</taxon>
    </lineage>
</organism>
<feature type="region of interest" description="Disordered" evidence="2">
    <location>
        <begin position="139"/>
        <end position="165"/>
    </location>
</feature>
<gene>
    <name evidence="3" type="ORF">MICPUCDRAFT_56266</name>
</gene>
<name>C1MLT9_MICPC</name>
<feature type="coiled-coil region" evidence="1">
    <location>
        <begin position="25"/>
        <end position="62"/>
    </location>
</feature>
<protein>
    <submittedName>
        <fullName evidence="3">Predicted protein</fullName>
    </submittedName>
</protein>
<dbReference type="GeneID" id="9682718"/>
<dbReference type="EMBL" id="GG663737">
    <property type="protein sequence ID" value="EEH58466.1"/>
    <property type="molecule type" value="Genomic_DNA"/>
</dbReference>
<dbReference type="RefSeq" id="XP_003056821.1">
    <property type="nucleotide sequence ID" value="XM_003056775.1"/>
</dbReference>
<keyword evidence="4" id="KW-1185">Reference proteome</keyword>
<dbReference type="AlphaFoldDB" id="C1MLT9"/>
<accession>C1MLT9</accession>
<evidence type="ECO:0000256" key="2">
    <source>
        <dbReference type="SAM" id="MobiDB-lite"/>
    </source>
</evidence>
<evidence type="ECO:0000313" key="4">
    <source>
        <dbReference type="Proteomes" id="UP000001876"/>
    </source>
</evidence>
<reference evidence="3 4" key="1">
    <citation type="journal article" date="2009" name="Science">
        <title>Green evolution and dynamic adaptations revealed by genomes of the marine picoeukaryotes Micromonas.</title>
        <authorList>
            <person name="Worden A.Z."/>
            <person name="Lee J.H."/>
            <person name="Mock T."/>
            <person name="Rouze P."/>
            <person name="Simmons M.P."/>
            <person name="Aerts A.L."/>
            <person name="Allen A.E."/>
            <person name="Cuvelier M.L."/>
            <person name="Derelle E."/>
            <person name="Everett M.V."/>
            <person name="Foulon E."/>
            <person name="Grimwood J."/>
            <person name="Gundlach H."/>
            <person name="Henrissat B."/>
            <person name="Napoli C."/>
            <person name="McDonald S.M."/>
            <person name="Parker M.S."/>
            <person name="Rombauts S."/>
            <person name="Salamov A."/>
            <person name="Von Dassow P."/>
            <person name="Badger J.H."/>
            <person name="Coutinho P.M."/>
            <person name="Demir E."/>
            <person name="Dubchak I."/>
            <person name="Gentemann C."/>
            <person name="Eikrem W."/>
            <person name="Gready J.E."/>
            <person name="John U."/>
            <person name="Lanier W."/>
            <person name="Lindquist E.A."/>
            <person name="Lucas S."/>
            <person name="Mayer K.F."/>
            <person name="Moreau H."/>
            <person name="Not F."/>
            <person name="Otillar R."/>
            <person name="Panaud O."/>
            <person name="Pangilinan J."/>
            <person name="Paulsen I."/>
            <person name="Piegu B."/>
            <person name="Poliakov A."/>
            <person name="Robbens S."/>
            <person name="Schmutz J."/>
            <person name="Toulza E."/>
            <person name="Wyss T."/>
            <person name="Zelensky A."/>
            <person name="Zhou K."/>
            <person name="Armbrust E.V."/>
            <person name="Bhattacharya D."/>
            <person name="Goodenough U.W."/>
            <person name="Van de Peer Y."/>
            <person name="Grigoriev I.V."/>
        </authorList>
    </citation>
    <scope>NUCLEOTIDE SEQUENCE [LARGE SCALE GENOMIC DNA]</scope>
    <source>
        <strain evidence="3 4">CCMP1545</strain>
    </source>
</reference>
<dbReference type="KEGG" id="mpp:MICPUCDRAFT_56266"/>
<keyword evidence="1" id="KW-0175">Coiled coil</keyword>
<proteinExistence type="predicted"/>
<sequence length="210" mass="23291">MYQTRNPPLGHTAEARALKMRALRVEAGRKAKADMEAARERLRKKEALLRRMKEDRALEEEMLRRLVASGGNALEKVAAAVAKEEDEREALSMLPRFRACDVCYDMRKDAALRKYPDAALKLCSKCHARAAKIAAAEVRRARAPPSGKGERRSGNGKLPFEPASHLARGRDELENALRDADASVALAEDAKTRAAALHKASQLRQAMTHK</sequence>